<gene>
    <name evidence="3" type="ORF">KTS45_07365</name>
</gene>
<dbReference type="Gene3D" id="2.60.260.20">
    <property type="entry name" value="Urease metallochaperone UreE, N-terminal domain"/>
    <property type="match status" value="1"/>
</dbReference>
<keyword evidence="4" id="KW-1185">Reference proteome</keyword>
<proteinExistence type="predicted"/>
<evidence type="ECO:0000256" key="1">
    <source>
        <dbReference type="SAM" id="MobiDB-lite"/>
    </source>
</evidence>
<feature type="compositionally biased region" description="Basic and acidic residues" evidence="1">
    <location>
        <begin position="155"/>
        <end position="201"/>
    </location>
</feature>
<sequence>MRVADSYLGHREDSAVTDRLADADPLRVVLSDTDRRRSRLRTETTDGEDIGIVVARDLADGDVLETDDGALVEVELAAIDALVLDFADADVSATTALELGHALGNRHWDLAVRGEEALFPVPDTRERMDAAVADLLPEGVTTRYERAPPTTFDDGGDRRHGDGHAHGHGDHTHSHPHGSHDSADHEHGHAHGVRTIDGDGE</sequence>
<protein>
    <submittedName>
        <fullName evidence="3">Urease accessory protein UreE</fullName>
    </submittedName>
</protein>
<evidence type="ECO:0000313" key="3">
    <source>
        <dbReference type="EMBL" id="MBV0924021.1"/>
    </source>
</evidence>
<name>A0A8J7YB54_9EURY</name>
<accession>A0A8J7YB54</accession>
<dbReference type="SUPFAM" id="SSF69287">
    <property type="entry name" value="Urease metallochaperone UreE, N-terminal domain"/>
    <property type="match status" value="1"/>
</dbReference>
<organism evidence="3 4">
    <name type="scientific">Haloarcula limicola</name>
    <dbReference type="NCBI Taxonomy" id="1429915"/>
    <lineage>
        <taxon>Archaea</taxon>
        <taxon>Methanobacteriati</taxon>
        <taxon>Methanobacteriota</taxon>
        <taxon>Stenosarchaea group</taxon>
        <taxon>Halobacteria</taxon>
        <taxon>Halobacteriales</taxon>
        <taxon>Haloarculaceae</taxon>
        <taxon>Haloarcula</taxon>
    </lineage>
</organism>
<evidence type="ECO:0000259" key="2">
    <source>
        <dbReference type="SMART" id="SM00988"/>
    </source>
</evidence>
<dbReference type="OrthoDB" id="241983at2157"/>
<dbReference type="Pfam" id="PF02814">
    <property type="entry name" value="UreE_N"/>
    <property type="match status" value="1"/>
</dbReference>
<dbReference type="InterPro" id="IPR036118">
    <property type="entry name" value="UreE_N_sf"/>
</dbReference>
<dbReference type="RefSeq" id="WP_162317104.1">
    <property type="nucleotide sequence ID" value="NZ_JAHQXF010000001.1"/>
</dbReference>
<reference evidence="3 4" key="1">
    <citation type="submission" date="2021-06" db="EMBL/GenBank/DDBJ databases">
        <title>New haloarchaea isolates fom saline soil.</title>
        <authorList>
            <person name="Duran-Viseras A."/>
            <person name="Sanchez-Porro C.S."/>
            <person name="Ventosa A."/>
        </authorList>
    </citation>
    <scope>NUCLEOTIDE SEQUENCE [LARGE SCALE GENOMIC DNA]</scope>
    <source>
        <strain evidence="3 4">JCM 183640</strain>
    </source>
</reference>
<evidence type="ECO:0000313" key="4">
    <source>
        <dbReference type="Proteomes" id="UP000766550"/>
    </source>
</evidence>
<comment type="caution">
    <text evidence="3">The sequence shown here is derived from an EMBL/GenBank/DDBJ whole genome shotgun (WGS) entry which is preliminary data.</text>
</comment>
<feature type="domain" description="UreE urease accessory N-terminal" evidence="2">
    <location>
        <begin position="10"/>
        <end position="72"/>
    </location>
</feature>
<dbReference type="EMBL" id="JAHQXF010000001">
    <property type="protein sequence ID" value="MBV0924021.1"/>
    <property type="molecule type" value="Genomic_DNA"/>
</dbReference>
<dbReference type="SMART" id="SM00988">
    <property type="entry name" value="UreE_N"/>
    <property type="match status" value="1"/>
</dbReference>
<dbReference type="Proteomes" id="UP000766550">
    <property type="component" value="Unassembled WGS sequence"/>
</dbReference>
<feature type="region of interest" description="Disordered" evidence="1">
    <location>
        <begin position="139"/>
        <end position="201"/>
    </location>
</feature>
<dbReference type="AlphaFoldDB" id="A0A8J7YB54"/>
<dbReference type="InterPro" id="IPR004029">
    <property type="entry name" value="UreE_N"/>
</dbReference>